<dbReference type="InterPro" id="IPR038763">
    <property type="entry name" value="DHH_sf"/>
</dbReference>
<comment type="caution">
    <text evidence="1">The sequence shown here is derived from an EMBL/GenBank/DDBJ whole genome shotgun (WGS) entry which is preliminary data.</text>
</comment>
<organism evidence="1 2">
    <name type="scientific">Psychrobacter nivimaris</name>
    <dbReference type="NCBI Taxonomy" id="281738"/>
    <lineage>
        <taxon>Bacteria</taxon>
        <taxon>Pseudomonadati</taxon>
        <taxon>Pseudomonadota</taxon>
        <taxon>Gammaproteobacteria</taxon>
        <taxon>Moraxellales</taxon>
        <taxon>Moraxellaceae</taxon>
        <taxon>Psychrobacter</taxon>
    </lineage>
</organism>
<reference evidence="1 2" key="1">
    <citation type="submission" date="2019-09" db="EMBL/GenBank/DDBJ databases">
        <title>Draft genome sequence of Psychrobacter nivimaris LAMA 639, in search for biotechnological relevant genes.</title>
        <authorList>
            <person name="Lima A.O.S."/>
            <person name="Staloch B.E.K."/>
            <person name="Freitas R.C."/>
            <person name="Niero H."/>
            <person name="Silva M.A.C."/>
        </authorList>
    </citation>
    <scope>NUCLEOTIDE SEQUENCE [LARGE SCALE GENOMIC DNA]</scope>
    <source>
        <strain evidence="1 2">LAMA 639</strain>
    </source>
</reference>
<dbReference type="AlphaFoldDB" id="A0A6N7C3T2"/>
<name>A0A6N7C3T2_9GAMM</name>
<protein>
    <submittedName>
        <fullName evidence="1">Uncharacterized protein</fullName>
    </submittedName>
</protein>
<dbReference type="Proteomes" id="UP000471465">
    <property type="component" value="Unassembled WGS sequence"/>
</dbReference>
<evidence type="ECO:0000313" key="2">
    <source>
        <dbReference type="Proteomes" id="UP000471465"/>
    </source>
</evidence>
<evidence type="ECO:0000313" key="1">
    <source>
        <dbReference type="EMBL" id="KAF0569370.1"/>
    </source>
</evidence>
<proteinExistence type="predicted"/>
<keyword evidence="2" id="KW-1185">Reference proteome</keyword>
<gene>
    <name evidence="1" type="ORF">FQV37_2851</name>
</gene>
<accession>A0A6N7C3T2</accession>
<dbReference type="EMBL" id="VZIZ01000009">
    <property type="protein sequence ID" value="KAF0569370.1"/>
    <property type="molecule type" value="Genomic_DNA"/>
</dbReference>
<dbReference type="SUPFAM" id="SSF64182">
    <property type="entry name" value="DHH phosphoesterases"/>
    <property type="match status" value="1"/>
</dbReference>
<dbReference type="RefSeq" id="WP_160021426.1">
    <property type="nucleotide sequence ID" value="NZ_VZIZ01000009.1"/>
</dbReference>
<sequence>MSKYIDVFNGDADGIFSLIQLRKSHPITAYDKQILITGVKRDIALVSKIDENLANDAQITVLDVSFDKNDKDVKRVLEHCQSLFYCDHHKADKLFEHKNLMTVINTEPTVCTGLLVNNMLNDKNVLWALAAIYGDGLDSVASEHVKRLGLTQTQCEQLKELGILVNYNGYGNSVADLYFDPADLYQRLVNYDNPLEVVNDSESPYQLLKQGYEADIAKADASEQLVDDDLIVVILEDAPWARRISGTYGNQLAATNPGKPVVIVTDNAKGSYAISLRAPKNNPYGASTICSQFNTGGGREGAAGINALPKNDLNKFVEVVRKYYT</sequence>